<dbReference type="PANTHER" id="PTHR11054">
    <property type="entry name" value="6-PHOSPHOGLUCONOLACTONASE"/>
    <property type="match status" value="1"/>
</dbReference>
<feature type="domain" description="Glucosamine/galactosamine-6-phosphate isomerase" evidence="9">
    <location>
        <begin position="11"/>
        <end position="236"/>
    </location>
</feature>
<evidence type="ECO:0000256" key="3">
    <source>
        <dbReference type="ARBA" id="ARBA00004961"/>
    </source>
</evidence>
<sequence length="250" mass="25890">MSAPQVLVHRDLDLLAEAAAARLVTRIADAQAARGTASAVLTGGGAGTAVLAALAATGARDAIDWSRLDVWWGDERFRPAGDAERNETGARAALLDHVPVDPARVHPMAPSDGPDGDDPEAAAERYAAELRAAAGAGEPVPEFDVLMLGVGPDAHVASLFPGMPALHDERPVVAVHDSPKPPPTRISLTFPSLRAAREVWVLAAGESKAEAVRLGLSAGTEQVRAPVAGARGKERTLFLLDTAAASRLPI</sequence>
<comment type="catalytic activity">
    <reaction evidence="1 7">
        <text>6-phospho-D-glucono-1,5-lactone + H2O = 6-phospho-D-gluconate + H(+)</text>
        <dbReference type="Rhea" id="RHEA:12556"/>
        <dbReference type="ChEBI" id="CHEBI:15377"/>
        <dbReference type="ChEBI" id="CHEBI:15378"/>
        <dbReference type="ChEBI" id="CHEBI:57955"/>
        <dbReference type="ChEBI" id="CHEBI:58759"/>
        <dbReference type="EC" id="3.1.1.31"/>
    </reaction>
</comment>
<evidence type="ECO:0000256" key="2">
    <source>
        <dbReference type="ARBA" id="ARBA00002681"/>
    </source>
</evidence>
<dbReference type="InterPro" id="IPR037171">
    <property type="entry name" value="NagB/RpiA_transferase-like"/>
</dbReference>
<dbReference type="SUPFAM" id="SSF100950">
    <property type="entry name" value="NagB/RpiA/CoA transferase-like"/>
    <property type="match status" value="1"/>
</dbReference>
<evidence type="ECO:0000313" key="11">
    <source>
        <dbReference type="Proteomes" id="UP000579250"/>
    </source>
</evidence>
<dbReference type="AlphaFoldDB" id="A0A846YT30"/>
<protein>
    <recommendedName>
        <fullName evidence="6 7">6-phosphogluconolactonase</fullName>
        <shortName evidence="7">6PGL</shortName>
        <ecNumber evidence="5 7">3.1.1.31</ecNumber>
    </recommendedName>
</protein>
<keyword evidence="7 10" id="KW-0378">Hydrolase</keyword>
<evidence type="ECO:0000259" key="9">
    <source>
        <dbReference type="Pfam" id="PF01182"/>
    </source>
</evidence>
<evidence type="ECO:0000256" key="4">
    <source>
        <dbReference type="ARBA" id="ARBA00010662"/>
    </source>
</evidence>
<comment type="caution">
    <text evidence="10">The sequence shown here is derived from an EMBL/GenBank/DDBJ whole genome shotgun (WGS) entry which is preliminary data.</text>
</comment>
<evidence type="ECO:0000256" key="6">
    <source>
        <dbReference type="ARBA" id="ARBA00020337"/>
    </source>
</evidence>
<dbReference type="InterPro" id="IPR005900">
    <property type="entry name" value="6-phosphogluconolactonase_DevB"/>
</dbReference>
<gene>
    <name evidence="7 10" type="primary">pgl</name>
    <name evidence="10" type="ORF">HGB48_09690</name>
</gene>
<dbReference type="Gene3D" id="3.40.50.1360">
    <property type="match status" value="1"/>
</dbReference>
<evidence type="ECO:0000256" key="8">
    <source>
        <dbReference type="SAM" id="MobiDB-lite"/>
    </source>
</evidence>
<comment type="pathway">
    <text evidence="3 7">Carbohydrate degradation; pentose phosphate pathway; D-ribulose 5-phosphate from D-glucose 6-phosphate (oxidative stage): step 2/3.</text>
</comment>
<proteinExistence type="inferred from homology"/>
<dbReference type="GO" id="GO:0017057">
    <property type="term" value="F:6-phosphogluconolactonase activity"/>
    <property type="evidence" value="ECO:0007669"/>
    <property type="project" value="UniProtKB-UniRule"/>
</dbReference>
<dbReference type="RefSeq" id="WP_067638893.1">
    <property type="nucleotide sequence ID" value="NZ_JAAXPI010000009.1"/>
</dbReference>
<dbReference type="InterPro" id="IPR039104">
    <property type="entry name" value="6PGL"/>
</dbReference>
<dbReference type="GO" id="GO:0006098">
    <property type="term" value="P:pentose-phosphate shunt"/>
    <property type="evidence" value="ECO:0007669"/>
    <property type="project" value="UniProtKB-UniPathway"/>
</dbReference>
<dbReference type="UniPathway" id="UPA00115">
    <property type="reaction ID" value="UER00409"/>
</dbReference>
<organism evidence="10 11">
    <name type="scientific">Actinomadura latina</name>
    <dbReference type="NCBI Taxonomy" id="163603"/>
    <lineage>
        <taxon>Bacteria</taxon>
        <taxon>Bacillati</taxon>
        <taxon>Actinomycetota</taxon>
        <taxon>Actinomycetes</taxon>
        <taxon>Streptosporangiales</taxon>
        <taxon>Thermomonosporaceae</taxon>
        <taxon>Actinomadura</taxon>
    </lineage>
</organism>
<evidence type="ECO:0000313" key="10">
    <source>
        <dbReference type="EMBL" id="NKZ04020.1"/>
    </source>
</evidence>
<comment type="function">
    <text evidence="2 7">Hydrolysis of 6-phosphogluconolactone to 6-phosphogluconate.</text>
</comment>
<evidence type="ECO:0000256" key="7">
    <source>
        <dbReference type="RuleBase" id="RU365095"/>
    </source>
</evidence>
<comment type="similarity">
    <text evidence="4 7">Belongs to the glucosamine/galactosamine-6-phosphate isomerase family. 6-phosphogluconolactonase subfamily.</text>
</comment>
<dbReference type="InterPro" id="IPR006148">
    <property type="entry name" value="Glc/Gal-6P_isomerase"/>
</dbReference>
<dbReference type="PANTHER" id="PTHR11054:SF0">
    <property type="entry name" value="6-PHOSPHOGLUCONOLACTONASE"/>
    <property type="match status" value="1"/>
</dbReference>
<dbReference type="EC" id="3.1.1.31" evidence="5 7"/>
<feature type="region of interest" description="Disordered" evidence="8">
    <location>
        <begin position="99"/>
        <end position="120"/>
    </location>
</feature>
<dbReference type="CDD" id="cd01400">
    <property type="entry name" value="6PGL"/>
    <property type="match status" value="1"/>
</dbReference>
<accession>A0A846YT30</accession>
<evidence type="ECO:0000256" key="5">
    <source>
        <dbReference type="ARBA" id="ARBA00013198"/>
    </source>
</evidence>
<dbReference type="Proteomes" id="UP000579250">
    <property type="component" value="Unassembled WGS sequence"/>
</dbReference>
<dbReference type="EMBL" id="JAAXPI010000009">
    <property type="protein sequence ID" value="NKZ04020.1"/>
    <property type="molecule type" value="Genomic_DNA"/>
</dbReference>
<reference evidence="10 11" key="1">
    <citation type="submission" date="2020-04" db="EMBL/GenBank/DDBJ databases">
        <title>MicrobeNet Type strains.</title>
        <authorList>
            <person name="Nicholson A.C."/>
        </authorList>
    </citation>
    <scope>NUCLEOTIDE SEQUENCE [LARGE SCALE GENOMIC DNA]</scope>
    <source>
        <strain evidence="10 11">ATCC BAA-277</strain>
    </source>
</reference>
<dbReference type="NCBIfam" id="TIGR01198">
    <property type="entry name" value="pgl"/>
    <property type="match status" value="1"/>
</dbReference>
<dbReference type="Pfam" id="PF01182">
    <property type="entry name" value="Glucosamine_iso"/>
    <property type="match status" value="1"/>
</dbReference>
<name>A0A846YT30_9ACTN</name>
<dbReference type="GO" id="GO:0005975">
    <property type="term" value="P:carbohydrate metabolic process"/>
    <property type="evidence" value="ECO:0007669"/>
    <property type="project" value="UniProtKB-UniRule"/>
</dbReference>
<evidence type="ECO:0000256" key="1">
    <source>
        <dbReference type="ARBA" id="ARBA00000832"/>
    </source>
</evidence>
<keyword evidence="11" id="KW-1185">Reference proteome</keyword>